<accession>A0A8G1RFV2</accession>
<dbReference type="SUPFAM" id="SSF53178">
    <property type="entry name" value="Peptidyl-tRNA hydrolase-like"/>
    <property type="match status" value="2"/>
</dbReference>
<organism evidence="4 5">
    <name type="scientific">Aspergillus fijiensis CBS 313.89</name>
    <dbReference type="NCBI Taxonomy" id="1448319"/>
    <lineage>
        <taxon>Eukaryota</taxon>
        <taxon>Fungi</taxon>
        <taxon>Dikarya</taxon>
        <taxon>Ascomycota</taxon>
        <taxon>Pezizomycotina</taxon>
        <taxon>Eurotiomycetes</taxon>
        <taxon>Eurotiomycetidae</taxon>
        <taxon>Eurotiales</taxon>
        <taxon>Aspergillaceae</taxon>
        <taxon>Aspergillus</taxon>
    </lineage>
</organism>
<dbReference type="InterPro" id="IPR001328">
    <property type="entry name" value="Pept_tRNA_hydro"/>
</dbReference>
<evidence type="ECO:0000256" key="2">
    <source>
        <dbReference type="ARBA" id="ARBA00022801"/>
    </source>
</evidence>
<sequence length="275" mass="30322">MSISPTSTAAAAAAGPIIKVPHRFLFIASIGNRFPQHYRQTRHSAGHILLDALVPLLRARIPHTGRGGARPYFYETFESPAMMNVSGGKVVPALNTWMKKFPSAGINHQQLAERGQLTIPYEFLPTTTTTTTTTTTGTGRGQQPEWERRGTDLRNVRDFKPTLVILHDELEAPLGKVKVRRGGPNEASLRGHNGLQNIFDVLRSKKHYPVKSATSPRVMRVGVGIGRPKQRTSEAVSKYVLGKMSQTELDVIAAAAGRVMDLLADEFYRSDDELK</sequence>
<evidence type="ECO:0000313" key="4">
    <source>
        <dbReference type="EMBL" id="RAK72489.1"/>
    </source>
</evidence>
<name>A0A8G1RFV2_9EURO</name>
<evidence type="ECO:0000256" key="1">
    <source>
        <dbReference type="ARBA" id="ARBA00022555"/>
    </source>
</evidence>
<dbReference type="InterPro" id="IPR036416">
    <property type="entry name" value="Pept_tRNA_hydro_sf"/>
</dbReference>
<keyword evidence="2" id="KW-0378">Hydrolase</keyword>
<evidence type="ECO:0000256" key="3">
    <source>
        <dbReference type="ARBA" id="ARBA00022884"/>
    </source>
</evidence>
<reference evidence="4 5" key="1">
    <citation type="submission" date="2018-02" db="EMBL/GenBank/DDBJ databases">
        <title>The genomes of Aspergillus section Nigri reveals drivers in fungal speciation.</title>
        <authorList>
            <consortium name="DOE Joint Genome Institute"/>
            <person name="Vesth T.C."/>
            <person name="Nybo J."/>
            <person name="Theobald S."/>
            <person name="Brandl J."/>
            <person name="Frisvad J.C."/>
            <person name="Nielsen K.F."/>
            <person name="Lyhne E.K."/>
            <person name="Kogle M.E."/>
            <person name="Kuo A."/>
            <person name="Riley R."/>
            <person name="Clum A."/>
            <person name="Nolan M."/>
            <person name="Lipzen A."/>
            <person name="Salamov A."/>
            <person name="Henrissat B."/>
            <person name="Wiebenga A."/>
            <person name="De vries R.P."/>
            <person name="Grigoriev I.V."/>
            <person name="Mortensen U.H."/>
            <person name="Andersen M.R."/>
            <person name="Baker S.E."/>
        </authorList>
    </citation>
    <scope>NUCLEOTIDE SEQUENCE [LARGE SCALE GENOMIC DNA]</scope>
    <source>
        <strain evidence="4 5">CBS 313.89</strain>
    </source>
</reference>
<keyword evidence="5" id="KW-1185">Reference proteome</keyword>
<dbReference type="GO" id="GO:0000049">
    <property type="term" value="F:tRNA binding"/>
    <property type="evidence" value="ECO:0007669"/>
    <property type="project" value="UniProtKB-KW"/>
</dbReference>
<gene>
    <name evidence="4" type="ORF">BO72DRAFT_439714</name>
</gene>
<dbReference type="OrthoDB" id="1711136at2759"/>
<proteinExistence type="predicted"/>
<dbReference type="Gene3D" id="3.40.50.1470">
    <property type="entry name" value="Peptidyl-tRNA hydrolase"/>
    <property type="match status" value="1"/>
</dbReference>
<dbReference type="Pfam" id="PF01195">
    <property type="entry name" value="Pept_tRNA_hydro"/>
    <property type="match status" value="1"/>
</dbReference>
<dbReference type="GO" id="GO:0004045">
    <property type="term" value="F:peptidyl-tRNA hydrolase activity"/>
    <property type="evidence" value="ECO:0007669"/>
    <property type="project" value="InterPro"/>
</dbReference>
<dbReference type="RefSeq" id="XP_040796501.1">
    <property type="nucleotide sequence ID" value="XM_040943423.1"/>
</dbReference>
<dbReference type="VEuPathDB" id="FungiDB:BO72DRAFT_439714"/>
<evidence type="ECO:0000313" key="5">
    <source>
        <dbReference type="Proteomes" id="UP000249789"/>
    </source>
</evidence>
<dbReference type="PANTHER" id="PTHR17224">
    <property type="entry name" value="PEPTIDYL-TRNA HYDROLASE"/>
    <property type="match status" value="1"/>
</dbReference>
<dbReference type="EMBL" id="KZ824695">
    <property type="protein sequence ID" value="RAK72489.1"/>
    <property type="molecule type" value="Genomic_DNA"/>
</dbReference>
<keyword evidence="3" id="KW-0694">RNA-binding</keyword>
<protein>
    <recommendedName>
        <fullName evidence="6">Peptidyl-tRNA hydrolase</fullName>
    </recommendedName>
</protein>
<dbReference type="Proteomes" id="UP000249789">
    <property type="component" value="Unassembled WGS sequence"/>
</dbReference>
<keyword evidence="1" id="KW-0820">tRNA-binding</keyword>
<evidence type="ECO:0008006" key="6">
    <source>
        <dbReference type="Google" id="ProtNLM"/>
    </source>
</evidence>
<dbReference type="PANTHER" id="PTHR17224:SF1">
    <property type="entry name" value="PEPTIDYL-TRNA HYDROLASE"/>
    <property type="match status" value="1"/>
</dbReference>
<dbReference type="AlphaFoldDB" id="A0A8G1RFV2"/>
<dbReference type="GeneID" id="63860756"/>